<evidence type="ECO:0000313" key="2">
    <source>
        <dbReference type="EMBL" id="MCI93796.1"/>
    </source>
</evidence>
<feature type="non-terminal residue" evidence="2">
    <location>
        <position position="1"/>
    </location>
</feature>
<dbReference type="Proteomes" id="UP000265520">
    <property type="component" value="Unassembled WGS sequence"/>
</dbReference>
<accession>A0A392W030</accession>
<dbReference type="AlphaFoldDB" id="A0A392W030"/>
<evidence type="ECO:0000313" key="3">
    <source>
        <dbReference type="Proteomes" id="UP000265520"/>
    </source>
</evidence>
<name>A0A392W030_9FABA</name>
<protein>
    <submittedName>
        <fullName evidence="2">Uncharacterized protein</fullName>
    </submittedName>
</protein>
<reference evidence="2 3" key="1">
    <citation type="journal article" date="2018" name="Front. Plant Sci.">
        <title>Red Clover (Trifolium pratense) and Zigzag Clover (T. medium) - A Picture of Genomic Similarities and Differences.</title>
        <authorList>
            <person name="Dluhosova J."/>
            <person name="Istvanek J."/>
            <person name="Nedelnik J."/>
            <person name="Repkova J."/>
        </authorList>
    </citation>
    <scope>NUCLEOTIDE SEQUENCE [LARGE SCALE GENOMIC DNA]</scope>
    <source>
        <strain evidence="3">cv. 10/8</strain>
        <tissue evidence="2">Leaf</tissue>
    </source>
</reference>
<comment type="caution">
    <text evidence="2">The sequence shown here is derived from an EMBL/GenBank/DDBJ whole genome shotgun (WGS) entry which is preliminary data.</text>
</comment>
<sequence length="41" mass="4677">LRSSSKALKAKMVESEEEAASEEVQVEESDDEEMALMTRRF</sequence>
<feature type="region of interest" description="Disordered" evidence="1">
    <location>
        <begin position="1"/>
        <end position="33"/>
    </location>
</feature>
<dbReference type="EMBL" id="LXQA011338954">
    <property type="protein sequence ID" value="MCI93796.1"/>
    <property type="molecule type" value="Genomic_DNA"/>
</dbReference>
<proteinExistence type="predicted"/>
<keyword evidence="3" id="KW-1185">Reference proteome</keyword>
<evidence type="ECO:0000256" key="1">
    <source>
        <dbReference type="SAM" id="MobiDB-lite"/>
    </source>
</evidence>
<organism evidence="2 3">
    <name type="scientific">Trifolium medium</name>
    <dbReference type="NCBI Taxonomy" id="97028"/>
    <lineage>
        <taxon>Eukaryota</taxon>
        <taxon>Viridiplantae</taxon>
        <taxon>Streptophyta</taxon>
        <taxon>Embryophyta</taxon>
        <taxon>Tracheophyta</taxon>
        <taxon>Spermatophyta</taxon>
        <taxon>Magnoliopsida</taxon>
        <taxon>eudicotyledons</taxon>
        <taxon>Gunneridae</taxon>
        <taxon>Pentapetalae</taxon>
        <taxon>rosids</taxon>
        <taxon>fabids</taxon>
        <taxon>Fabales</taxon>
        <taxon>Fabaceae</taxon>
        <taxon>Papilionoideae</taxon>
        <taxon>50 kb inversion clade</taxon>
        <taxon>NPAAA clade</taxon>
        <taxon>Hologalegina</taxon>
        <taxon>IRL clade</taxon>
        <taxon>Trifolieae</taxon>
        <taxon>Trifolium</taxon>
    </lineage>
</organism>
<feature type="compositionally biased region" description="Acidic residues" evidence="1">
    <location>
        <begin position="15"/>
        <end position="33"/>
    </location>
</feature>